<dbReference type="SUPFAM" id="SSF51735">
    <property type="entry name" value="NAD(P)-binding Rossmann-fold domains"/>
    <property type="match status" value="1"/>
</dbReference>
<name>A0AA49FK90_9PROT</name>
<dbReference type="InterPro" id="IPR050463">
    <property type="entry name" value="Gfo/Idh/MocA_oxidrdct_glycsds"/>
</dbReference>
<gene>
    <name evidence="3" type="ORF">OHM77_10445</name>
</gene>
<dbReference type="Proteomes" id="UP001234916">
    <property type="component" value="Chromosome"/>
</dbReference>
<dbReference type="EMBL" id="CP107246">
    <property type="protein sequence ID" value="WIM05110.1"/>
    <property type="molecule type" value="Genomic_DNA"/>
</dbReference>
<dbReference type="AlphaFoldDB" id="A0AA49FK90"/>
<evidence type="ECO:0000256" key="1">
    <source>
        <dbReference type="ARBA" id="ARBA00023002"/>
    </source>
</evidence>
<evidence type="ECO:0000313" key="3">
    <source>
        <dbReference type="EMBL" id="WIM05110.1"/>
    </source>
</evidence>
<feature type="domain" description="Gfo/Idh/MocA-like oxidoreductase N-terminal" evidence="2">
    <location>
        <begin position="13"/>
        <end position="142"/>
    </location>
</feature>
<sequence>MSSQQPGKPRRWKAAIIGFGRIAEGRTDAGALPLSHVDAYLSNRNDVSLEAVADTSAGRRARAAELLPGIRLYSDGEEMLVAERPDIVSICTPDATHVHWLLAAGNAGVRGAWCEKPVAMTAAEADRLAVLAKESGMKVQVCHWRRFVPEISLLARSIRTGEFGEILGATGYYPGGWFRNGTHLVDLVHFLLGPLTLQHAGPSCAEEPDDPGLSVVAGLAGGAYCTLMSVPRRPYNLFELDILCVKARIRVAENGRRIEMQRSKPDPVFRHLEMLRVSRERIACQWRNASRNGLSDLVASLPGGRAPLCGLDDALAVTRFLIAASEFGKRTTPSLPSITCS</sequence>
<dbReference type="Gene3D" id="3.30.360.10">
    <property type="entry name" value="Dihydrodipicolinate Reductase, domain 2"/>
    <property type="match status" value="1"/>
</dbReference>
<keyword evidence="1" id="KW-0560">Oxidoreductase</keyword>
<dbReference type="InterPro" id="IPR036291">
    <property type="entry name" value="NAD(P)-bd_dom_sf"/>
</dbReference>
<dbReference type="Pfam" id="PF01408">
    <property type="entry name" value="GFO_IDH_MocA"/>
    <property type="match status" value="1"/>
</dbReference>
<accession>A0AA49FK90</accession>
<dbReference type="Gene3D" id="3.40.50.720">
    <property type="entry name" value="NAD(P)-binding Rossmann-like Domain"/>
    <property type="match status" value="1"/>
</dbReference>
<dbReference type="PANTHER" id="PTHR43818">
    <property type="entry name" value="BCDNA.GH03377"/>
    <property type="match status" value="1"/>
</dbReference>
<dbReference type="PANTHER" id="PTHR43818:SF11">
    <property type="entry name" value="BCDNA.GH03377"/>
    <property type="match status" value="1"/>
</dbReference>
<dbReference type="GO" id="GO:0016491">
    <property type="term" value="F:oxidoreductase activity"/>
    <property type="evidence" value="ECO:0007669"/>
    <property type="project" value="UniProtKB-KW"/>
</dbReference>
<dbReference type="GO" id="GO:0000166">
    <property type="term" value="F:nucleotide binding"/>
    <property type="evidence" value="ECO:0007669"/>
    <property type="project" value="InterPro"/>
</dbReference>
<proteinExistence type="predicted"/>
<dbReference type="KEGG" id="npv:OHM77_10445"/>
<protein>
    <submittedName>
        <fullName evidence="3">Gfo/Idh/MocA family oxidoreductase</fullName>
    </submittedName>
</protein>
<reference evidence="3" key="1">
    <citation type="journal article" date="2023" name="Nat. Microbiol.">
        <title>Enrichment and characterization of a nitric oxide-reducing microbial community in a continuous bioreactor.</title>
        <authorList>
            <person name="Garrido-Amador P."/>
            <person name="Stortenbeker N."/>
            <person name="Wessels H.J.C.T."/>
            <person name="Speth D.R."/>
            <person name="Garcia-Heredia I."/>
            <person name="Kartal B."/>
        </authorList>
    </citation>
    <scope>NUCLEOTIDE SEQUENCE</scope>
    <source>
        <strain evidence="3">MAG1</strain>
    </source>
</reference>
<dbReference type="InterPro" id="IPR000683">
    <property type="entry name" value="Gfo/Idh/MocA-like_OxRdtase_N"/>
</dbReference>
<evidence type="ECO:0000259" key="2">
    <source>
        <dbReference type="Pfam" id="PF01408"/>
    </source>
</evidence>
<organism evidence="3">
    <name type="scientific">Candidatus Nitricoxidivorans perseverans</name>
    <dbReference type="NCBI Taxonomy" id="2975601"/>
    <lineage>
        <taxon>Bacteria</taxon>
        <taxon>Pseudomonadati</taxon>
        <taxon>Pseudomonadota</taxon>
        <taxon>Betaproteobacteria</taxon>
        <taxon>Nitrosomonadales</taxon>
        <taxon>Sterolibacteriaceae</taxon>
        <taxon>Candidatus Nitricoxidivorans</taxon>
    </lineage>
</organism>